<feature type="transmembrane region" description="Helical" evidence="2">
    <location>
        <begin position="128"/>
        <end position="149"/>
    </location>
</feature>
<keyword evidence="4" id="KW-1185">Reference proteome</keyword>
<evidence type="ECO:0000313" key="4">
    <source>
        <dbReference type="Proteomes" id="UP000274922"/>
    </source>
</evidence>
<dbReference type="EMBL" id="ML014143">
    <property type="protein sequence ID" value="RKP02434.1"/>
    <property type="molecule type" value="Genomic_DNA"/>
</dbReference>
<reference evidence="4" key="1">
    <citation type="journal article" date="2018" name="Nat. Microbiol.">
        <title>Leveraging single-cell genomics to expand the fungal tree of life.</title>
        <authorList>
            <person name="Ahrendt S.R."/>
            <person name="Quandt C.A."/>
            <person name="Ciobanu D."/>
            <person name="Clum A."/>
            <person name="Salamov A."/>
            <person name="Andreopoulos B."/>
            <person name="Cheng J.F."/>
            <person name="Woyke T."/>
            <person name="Pelin A."/>
            <person name="Henrissat B."/>
            <person name="Reynolds N.K."/>
            <person name="Benny G.L."/>
            <person name="Smith M.E."/>
            <person name="James T.Y."/>
            <person name="Grigoriev I.V."/>
        </authorList>
    </citation>
    <scope>NUCLEOTIDE SEQUENCE [LARGE SCALE GENOMIC DNA]</scope>
    <source>
        <strain evidence="4">ATCC 52028</strain>
    </source>
</reference>
<feature type="region of interest" description="Disordered" evidence="1">
    <location>
        <begin position="438"/>
        <end position="464"/>
    </location>
</feature>
<feature type="transmembrane region" description="Helical" evidence="2">
    <location>
        <begin position="194"/>
        <end position="221"/>
    </location>
</feature>
<feature type="transmembrane region" description="Helical" evidence="2">
    <location>
        <begin position="277"/>
        <end position="301"/>
    </location>
</feature>
<feature type="compositionally biased region" description="Gly residues" evidence="1">
    <location>
        <begin position="438"/>
        <end position="450"/>
    </location>
</feature>
<name>A0A4P9XAN3_9FUNG</name>
<dbReference type="OrthoDB" id="2118451at2759"/>
<feature type="transmembrane region" description="Helical" evidence="2">
    <location>
        <begin position="42"/>
        <end position="62"/>
    </location>
</feature>
<protein>
    <submittedName>
        <fullName evidence="3">Uncharacterized protein</fullName>
    </submittedName>
</protein>
<dbReference type="AlphaFoldDB" id="A0A4P9XAN3"/>
<evidence type="ECO:0000313" key="3">
    <source>
        <dbReference type="EMBL" id="RKP02434.1"/>
    </source>
</evidence>
<feature type="transmembrane region" description="Helical" evidence="2">
    <location>
        <begin position="242"/>
        <end position="265"/>
    </location>
</feature>
<organism evidence="3 4">
    <name type="scientific">Caulochytrium protostelioides</name>
    <dbReference type="NCBI Taxonomy" id="1555241"/>
    <lineage>
        <taxon>Eukaryota</taxon>
        <taxon>Fungi</taxon>
        <taxon>Fungi incertae sedis</taxon>
        <taxon>Chytridiomycota</taxon>
        <taxon>Chytridiomycota incertae sedis</taxon>
        <taxon>Chytridiomycetes</taxon>
        <taxon>Caulochytriales</taxon>
        <taxon>Caulochytriaceae</taxon>
        <taxon>Caulochytrium</taxon>
    </lineage>
</organism>
<gene>
    <name evidence="3" type="ORF">CXG81DRAFT_24896</name>
</gene>
<keyword evidence="2" id="KW-0472">Membrane</keyword>
<sequence length="493" mass="53772">MAKPSVDLVHAAAVAPPGSSPDAVTPTGPERVAMQTLDDRSTMILCYGFIMTGMLIQALNTVHAVRIAIRKPRIFNIGLAVFSLGFYGFFLSLLATTRSVYQNSPDESYVLATLLMQSPVRPPYVERYVSAMTCFSFFWGTSIYIGILVFQLRFQLIRVILPYREIWDWLWWSITTALYLIYIYFNVVKYSPGMFAHTCIGAAWTLYVITCDNVLSFIFLYRLFRSINFYGASNAQRHTRRVIIGLVGSCSVSWIALIMFIVSQFTLIEIANQNLQYLLFVIVMMLTPFQFTGELMFMYAVEQMVTNTSHHIVAVVNSLAPSPPSDCSLFWSRHGRESGDGAAALVDGHAPFARRPPSPRLGPGPARRPLRAAVAAAAAGSPTPTTAFLAAARAHPFGRIGDPFVDPETILMIEKEEQTAHEFDMAADVGGLGDLSGGGYTSRAGPGGASPGRRLHGGGGGGGGSMAAMSPTAYVLHPGETWSRPICPPSILD</sequence>
<dbReference type="Proteomes" id="UP000274922">
    <property type="component" value="Unassembled WGS sequence"/>
</dbReference>
<evidence type="ECO:0000256" key="2">
    <source>
        <dbReference type="SAM" id="Phobius"/>
    </source>
</evidence>
<keyword evidence="2" id="KW-0812">Transmembrane</keyword>
<proteinExistence type="predicted"/>
<evidence type="ECO:0000256" key="1">
    <source>
        <dbReference type="SAM" id="MobiDB-lite"/>
    </source>
</evidence>
<feature type="transmembrane region" description="Helical" evidence="2">
    <location>
        <begin position="169"/>
        <end position="188"/>
    </location>
</feature>
<keyword evidence="2" id="KW-1133">Transmembrane helix</keyword>
<accession>A0A4P9XAN3</accession>
<feature type="transmembrane region" description="Helical" evidence="2">
    <location>
        <begin position="74"/>
        <end position="95"/>
    </location>
</feature>